<dbReference type="SUPFAM" id="SSF47741">
    <property type="entry name" value="CO dehydrogenase ISP C-domain like"/>
    <property type="match status" value="1"/>
</dbReference>
<keyword evidence="9 14" id="KW-0408">Iron</keyword>
<dbReference type="InterPro" id="IPR037165">
    <property type="entry name" value="AldOxase/xan_DH_Mopterin-bd_sf"/>
</dbReference>
<dbReference type="InterPro" id="IPR016166">
    <property type="entry name" value="FAD-bd_PCMH"/>
</dbReference>
<keyword evidence="3 14" id="KW-0500">Molybdenum</keyword>
<dbReference type="Gene3D" id="3.10.20.30">
    <property type="match status" value="1"/>
</dbReference>
<feature type="binding site" evidence="14">
    <location>
        <position position="173"/>
    </location>
    <ligand>
        <name>[2Fe-2S] cluster</name>
        <dbReference type="ChEBI" id="CHEBI:190135"/>
        <label>1</label>
    </ligand>
</feature>
<dbReference type="InterPro" id="IPR002346">
    <property type="entry name" value="Mopterin_DH_FAD-bd"/>
</dbReference>
<dbReference type="PIRSF" id="PIRSF000127">
    <property type="entry name" value="Xanthine_DH"/>
    <property type="match status" value="1"/>
</dbReference>
<dbReference type="SMART" id="SM01008">
    <property type="entry name" value="Ald_Xan_dh_C"/>
    <property type="match status" value="1"/>
</dbReference>
<comment type="cofactor">
    <cofactor evidence="1">
        <name>FAD</name>
        <dbReference type="ChEBI" id="CHEBI:57692"/>
    </cofactor>
</comment>
<gene>
    <name evidence="16" type="ORF">KP79_PYT18014</name>
</gene>
<keyword evidence="6 14" id="KW-0479">Metal-binding</keyword>
<dbReference type="InterPro" id="IPR006058">
    <property type="entry name" value="2Fe2S_fd_BS"/>
</dbReference>
<dbReference type="InterPro" id="IPR036010">
    <property type="entry name" value="2Fe-2S_ferredoxin-like_sf"/>
</dbReference>
<dbReference type="PANTHER" id="PTHR11908:SF132">
    <property type="entry name" value="ALDEHYDE OXIDASE 1-RELATED"/>
    <property type="match status" value="1"/>
</dbReference>
<dbReference type="Gene3D" id="3.30.365.10">
    <property type="entry name" value="Aldehyde oxidase/xanthine dehydrogenase, molybdopterin binding domain"/>
    <property type="match status" value="4"/>
</dbReference>
<dbReference type="STRING" id="6573.A0A210R1Q0"/>
<dbReference type="GO" id="GO:0016491">
    <property type="term" value="F:oxidoreductase activity"/>
    <property type="evidence" value="ECO:0007669"/>
    <property type="project" value="UniProtKB-KW"/>
</dbReference>
<proteinExistence type="inferred from homology"/>
<dbReference type="Pfam" id="PF01315">
    <property type="entry name" value="Ald_Xan_dh_C"/>
    <property type="match status" value="1"/>
</dbReference>
<keyword evidence="10 14" id="KW-0411">Iron-sulfur</keyword>
<dbReference type="InterPro" id="IPR008274">
    <property type="entry name" value="AldOxase/xan_DH_MoCoBD1"/>
</dbReference>
<feature type="binding site" evidence="14">
    <location>
        <position position="143"/>
    </location>
    <ligand>
        <name>[2Fe-2S] cluster</name>
        <dbReference type="ChEBI" id="CHEBI:190135"/>
        <label>1</label>
    </ligand>
</feature>
<dbReference type="Pfam" id="PF20256">
    <property type="entry name" value="MoCoBD_2"/>
    <property type="match status" value="1"/>
</dbReference>
<dbReference type="InterPro" id="IPR036318">
    <property type="entry name" value="FAD-bd_PCMH-like_sf"/>
</dbReference>
<dbReference type="PANTHER" id="PTHR11908">
    <property type="entry name" value="XANTHINE DEHYDROGENASE"/>
    <property type="match status" value="1"/>
</dbReference>
<evidence type="ECO:0000256" key="3">
    <source>
        <dbReference type="ARBA" id="ARBA00022505"/>
    </source>
</evidence>
<comment type="cofactor">
    <cofactor evidence="14">
        <name>[2Fe-2S] cluster</name>
        <dbReference type="ChEBI" id="CHEBI:190135"/>
    </cofactor>
    <text evidence="14">Binds 2 [2Fe-2S] clusters.</text>
</comment>
<dbReference type="InterPro" id="IPR036856">
    <property type="entry name" value="Ald_Oxase/Xan_DH_a/b_sf"/>
</dbReference>
<keyword evidence="11" id="KW-0520">NAD</keyword>
<dbReference type="InterPro" id="IPR016167">
    <property type="entry name" value="FAD-bd_PCMH_sub1"/>
</dbReference>
<dbReference type="Proteomes" id="UP000242188">
    <property type="component" value="Unassembled WGS sequence"/>
</dbReference>
<dbReference type="Pfam" id="PF00941">
    <property type="entry name" value="FAD_binding_5"/>
    <property type="match status" value="1"/>
</dbReference>
<evidence type="ECO:0000313" key="17">
    <source>
        <dbReference type="Proteomes" id="UP000242188"/>
    </source>
</evidence>
<dbReference type="FunFam" id="3.10.20.30:FF:000012">
    <property type="entry name" value="Xanthine dehydrogenase/oxidase"/>
    <property type="match status" value="1"/>
</dbReference>
<dbReference type="GO" id="GO:0071949">
    <property type="term" value="F:FAD binding"/>
    <property type="evidence" value="ECO:0007669"/>
    <property type="project" value="InterPro"/>
</dbReference>
<feature type="binding site" evidence="14">
    <location>
        <position position="844"/>
    </location>
    <ligand>
        <name>Mo-molybdopterin</name>
        <dbReference type="ChEBI" id="CHEBI:71302"/>
    </ligand>
    <ligandPart>
        <name>Mo</name>
        <dbReference type="ChEBI" id="CHEBI:28685"/>
    </ligandPart>
</feature>
<evidence type="ECO:0000256" key="7">
    <source>
        <dbReference type="ARBA" id="ARBA00022827"/>
    </source>
</evidence>
<evidence type="ECO:0000256" key="1">
    <source>
        <dbReference type="ARBA" id="ARBA00001974"/>
    </source>
</evidence>
<feature type="binding site" evidence="14">
    <location>
        <position position="151"/>
    </location>
    <ligand>
        <name>[2Fe-2S] cluster</name>
        <dbReference type="ChEBI" id="CHEBI:190135"/>
        <label>1</label>
    </ligand>
</feature>
<keyword evidence="5 14" id="KW-0001">2Fe-2S</keyword>
<evidence type="ECO:0000256" key="6">
    <source>
        <dbReference type="ARBA" id="ARBA00022723"/>
    </source>
</evidence>
<dbReference type="InterPro" id="IPR036683">
    <property type="entry name" value="CO_DH_flav_C_dom_sf"/>
</dbReference>
<dbReference type="InterPro" id="IPR000674">
    <property type="entry name" value="Ald_Oxase/Xan_DH_a/b"/>
</dbReference>
<dbReference type="SUPFAM" id="SSF55447">
    <property type="entry name" value="CO dehydrogenase flavoprotein C-terminal domain-like"/>
    <property type="match status" value="1"/>
</dbReference>
<feature type="binding site" evidence="14">
    <location>
        <position position="148"/>
    </location>
    <ligand>
        <name>[2Fe-2S] cluster</name>
        <dbReference type="ChEBI" id="CHEBI:190135"/>
        <label>1</label>
    </ligand>
</feature>
<dbReference type="CDD" id="cd00207">
    <property type="entry name" value="fer2"/>
    <property type="match status" value="1"/>
</dbReference>
<dbReference type="InterPro" id="IPR016169">
    <property type="entry name" value="FAD-bd_PCMH_sub2"/>
</dbReference>
<dbReference type="Gene3D" id="3.90.1170.50">
    <property type="entry name" value="Aldehyde oxidase/xanthine dehydrogenase, a/b hammerhead"/>
    <property type="match status" value="1"/>
</dbReference>
<dbReference type="FunFam" id="3.30.365.10:FF:000001">
    <property type="entry name" value="Xanthine dehydrogenase oxidase"/>
    <property type="match status" value="1"/>
</dbReference>
<keyword evidence="4" id="KW-0285">Flavoprotein</keyword>
<dbReference type="Pfam" id="PF03450">
    <property type="entry name" value="CO_deh_flav_C"/>
    <property type="match status" value="1"/>
</dbReference>
<comment type="cofactor">
    <cofactor evidence="12">
        <name>[2Fe-2S] cluster</name>
        <dbReference type="ChEBI" id="CHEBI:190135"/>
    </cofactor>
</comment>
<comment type="caution">
    <text evidence="16">The sequence shown here is derived from an EMBL/GenBank/DDBJ whole genome shotgun (WGS) entry which is preliminary data.</text>
</comment>
<evidence type="ECO:0000256" key="10">
    <source>
        <dbReference type="ARBA" id="ARBA00023014"/>
    </source>
</evidence>
<dbReference type="SUPFAM" id="SSF56003">
    <property type="entry name" value="Molybdenum cofactor-binding domain"/>
    <property type="match status" value="1"/>
</dbReference>
<evidence type="ECO:0000256" key="9">
    <source>
        <dbReference type="ARBA" id="ARBA00023004"/>
    </source>
</evidence>
<evidence type="ECO:0000256" key="13">
    <source>
        <dbReference type="PIRSR" id="PIRSR000127-1"/>
    </source>
</evidence>
<feature type="binding site" evidence="14">
    <location>
        <position position="247"/>
    </location>
    <ligand>
        <name>[2Fe-2S] cluster</name>
        <dbReference type="ChEBI" id="CHEBI:190135"/>
        <label>2</label>
    </ligand>
</feature>
<evidence type="ECO:0000256" key="14">
    <source>
        <dbReference type="PIRSR" id="PIRSR000127-3"/>
    </source>
</evidence>
<dbReference type="Pfam" id="PF00111">
    <property type="entry name" value="Fer2"/>
    <property type="match status" value="1"/>
</dbReference>
<comment type="cofactor">
    <cofactor evidence="14">
        <name>Mo-molybdopterin</name>
        <dbReference type="ChEBI" id="CHEBI:71302"/>
    </cofactor>
    <text evidence="14">Binds 1 Mo-molybdopterin (Mo-MPT) cofactor per subunit.</text>
</comment>
<dbReference type="PROSITE" id="PS00197">
    <property type="entry name" value="2FE2S_FER_1"/>
    <property type="match status" value="1"/>
</dbReference>
<dbReference type="Gene3D" id="3.30.390.50">
    <property type="entry name" value="CO dehydrogenase flavoprotein, C-terminal domain"/>
    <property type="match status" value="1"/>
</dbReference>
<feature type="binding site" evidence="14">
    <location>
        <position position="1152"/>
    </location>
    <ligand>
        <name>Mo-molybdopterin</name>
        <dbReference type="ChEBI" id="CHEBI:71302"/>
    </ligand>
    <ligandPart>
        <name>Mo</name>
        <dbReference type="ChEBI" id="CHEBI:28685"/>
    </ligandPart>
</feature>
<dbReference type="GO" id="GO:0051537">
    <property type="term" value="F:2 iron, 2 sulfur cluster binding"/>
    <property type="evidence" value="ECO:0007669"/>
    <property type="project" value="UniProtKB-KW"/>
</dbReference>
<evidence type="ECO:0000256" key="4">
    <source>
        <dbReference type="ARBA" id="ARBA00022630"/>
    </source>
</evidence>
<dbReference type="InterPro" id="IPR005107">
    <property type="entry name" value="CO_DH_flav_C"/>
</dbReference>
<evidence type="ECO:0000256" key="2">
    <source>
        <dbReference type="ARBA" id="ARBA00006849"/>
    </source>
</evidence>
<dbReference type="GO" id="GO:0005506">
    <property type="term" value="F:iron ion binding"/>
    <property type="evidence" value="ECO:0007669"/>
    <property type="project" value="InterPro"/>
</dbReference>
<dbReference type="Gene3D" id="3.30.465.10">
    <property type="match status" value="1"/>
</dbReference>
<dbReference type="SUPFAM" id="SSF54292">
    <property type="entry name" value="2Fe-2S ferredoxin-like"/>
    <property type="match status" value="1"/>
</dbReference>
<dbReference type="Pfam" id="PF01799">
    <property type="entry name" value="Fer2_2"/>
    <property type="match status" value="1"/>
</dbReference>
<dbReference type="EMBL" id="NEDP02000845">
    <property type="protein sequence ID" value="OWF54897.1"/>
    <property type="molecule type" value="Genomic_DNA"/>
</dbReference>
<keyword evidence="8" id="KW-0560">Oxidoreductase</keyword>
<dbReference type="InterPro" id="IPR036884">
    <property type="entry name" value="2Fe-2S-bd_dom_sf"/>
</dbReference>
<protein>
    <submittedName>
        <fullName evidence="16">Xanthine dehydrogenase</fullName>
    </submittedName>
</protein>
<feature type="domain" description="FAD-binding PCMH-type" evidence="15">
    <location>
        <begin position="313"/>
        <end position="496"/>
    </location>
</feature>
<feature type="binding site" evidence="14">
    <location>
        <position position="987"/>
    </location>
    <ligand>
        <name>Mo-molybdopterin</name>
        <dbReference type="ChEBI" id="CHEBI:71302"/>
    </ligand>
    <ligandPart>
        <name>Mo</name>
        <dbReference type="ChEBI" id="CHEBI:28685"/>
    </ligandPart>
</feature>
<dbReference type="PROSITE" id="PS51387">
    <property type="entry name" value="FAD_PCMH"/>
    <property type="match status" value="1"/>
</dbReference>
<reference evidence="16 17" key="1">
    <citation type="journal article" date="2017" name="Nat. Ecol. Evol.">
        <title>Scallop genome provides insights into evolution of bilaterian karyotype and development.</title>
        <authorList>
            <person name="Wang S."/>
            <person name="Zhang J."/>
            <person name="Jiao W."/>
            <person name="Li J."/>
            <person name="Xun X."/>
            <person name="Sun Y."/>
            <person name="Guo X."/>
            <person name="Huan P."/>
            <person name="Dong B."/>
            <person name="Zhang L."/>
            <person name="Hu X."/>
            <person name="Sun X."/>
            <person name="Wang J."/>
            <person name="Zhao C."/>
            <person name="Wang Y."/>
            <person name="Wang D."/>
            <person name="Huang X."/>
            <person name="Wang R."/>
            <person name="Lv J."/>
            <person name="Li Y."/>
            <person name="Zhang Z."/>
            <person name="Liu B."/>
            <person name="Lu W."/>
            <person name="Hui Y."/>
            <person name="Liang J."/>
            <person name="Zhou Z."/>
            <person name="Hou R."/>
            <person name="Li X."/>
            <person name="Liu Y."/>
            <person name="Li H."/>
            <person name="Ning X."/>
            <person name="Lin Y."/>
            <person name="Zhao L."/>
            <person name="Xing Q."/>
            <person name="Dou J."/>
            <person name="Li Y."/>
            <person name="Mao J."/>
            <person name="Guo H."/>
            <person name="Dou H."/>
            <person name="Li T."/>
            <person name="Mu C."/>
            <person name="Jiang W."/>
            <person name="Fu Q."/>
            <person name="Fu X."/>
            <person name="Miao Y."/>
            <person name="Liu J."/>
            <person name="Yu Q."/>
            <person name="Li R."/>
            <person name="Liao H."/>
            <person name="Li X."/>
            <person name="Kong Y."/>
            <person name="Jiang Z."/>
            <person name="Chourrout D."/>
            <person name="Li R."/>
            <person name="Bao Z."/>
        </authorList>
    </citation>
    <scope>NUCLEOTIDE SEQUENCE [LARGE SCALE GENOMIC DNA]</scope>
    <source>
        <strain evidence="16 17">PY_sf001</strain>
    </source>
</reference>
<evidence type="ECO:0000313" key="16">
    <source>
        <dbReference type="EMBL" id="OWF54897.1"/>
    </source>
</evidence>
<sequence length="1384" mass="152157">MKEVALTFFISPIARIILESIRMLSRDTHNKQTALQPSAFEAASRRRLLRRCQLKPNWGVRCSVLCVIHLPQQKDVKSGVFAATCQNCGHFFKFKVDSGLATEVTLTVNGQKYTVSTDKYSSSTSLNSFLRTSRASMGTKVMCREGGCGMCVVEAKLYEPISFEKRAYSINSCLYPVFLCDGWEITTVEGISHKGDNSVSERLAHYNGSQCGYCSDGQVMNMHSLLEYNGGQVTMQQVEDAFDNVICRCTGYRPILDAMKSFAVDSPANKKKAPCSVDIEDVGTLSKVCSRTGGPCRGNCSPQTSDNGEMTQIVLKDAQWFKPKSVDQVFVAMKQAAGKTMKLVFGNTGFGVFGELGQWMFEVLIDLREVQELYGVDFDSDVVLGANLSVNQLQDIFYRGKSEPNLYYFDVLYKRVKEIAGHSVRNLGCWAGNLMLKHAHPEFPSDVYCMLEAAGAQLNITDGSQTQLGSYDMSHFLALDMTGKLITGMMLPGLDTNDYYIRTYNVSKRAQNAHAYVNAGFRMRLDSKNNFLVKERPTLVFGGISATFNHATNTETFLVGKQLTDPSVFKAALMTLFAEVVPDTTDLRLASATYRKTLALSYFYRFVLDVLGEAAPARLRTGAKALTRPLSSGLQSYDTKTMEWPLTQPMTKVLALNQTSGKAVYINDIPSKPQELHAAFVRSTVANATLQGMDATGALSTPGVVKFLEAKDIPGVNNCYPLSPWPSPEELFCSGQVSFAGQPLGLIIAEDEQTARSAANKVKVTYTNIQPPIVTMADAISKKSIFPGLAPEFILGDAEAAISNSPQKIQGSISCGPQYHFQMETQVSIATPTEDGIDIDASTQWPDFNLRAVAMVLGCYENRITVRTKRLGGAYGAKITRNAIVSAAVGLAAQVTNRPVRMNMEFHTNMETIGKRFPYMANYQVGCSDTGVLNGVKITYYADCGYLPSDHALPVVTLFADNAYYCQNWHLIPVGLKTNKPMNTAARSPGSCPSIFITESIMEHLAKALNMDPTEVRRVNLYQKNQLTPYKQPLLYCNISTLLTELETLADVSQRKKSVVTFNQNNRWRKKGLSIVPMKFEIFWEGGNYNCLVDVYQSDGSVIIDHGGIECGQGINTKTIQVCAYKLGISIDMIRVVANNTVTNAGSVTTGGSITSELCCQAIANCCDTLLARIAPVKAKMPNAKWKDLIQQCASDGIDLTARYWTSPTLNKDVRAKYFSYGVTCSEMELDVLTGQYQISRVDLLYDCGESLNPEIDIGQVEGAFVMGLGYWLTEEQKEDPTTGVLLTNNTWEYKPPLGKDIPIDFRVHLLKNAPNPLGVLRSKASGEPPLCMSCSALFALKHAAEAAREEIGQNTFFPLNGPATVEKINAACLLNPDQMVLTA</sequence>
<dbReference type="SUPFAM" id="SSF54665">
    <property type="entry name" value="CO dehydrogenase molybdoprotein N-domain-like"/>
    <property type="match status" value="1"/>
</dbReference>
<dbReference type="FunFam" id="3.30.365.10:FF:000002">
    <property type="entry name" value="Xanthine dehydrogenase oxidase"/>
    <property type="match status" value="1"/>
</dbReference>
<evidence type="ECO:0000256" key="12">
    <source>
        <dbReference type="ARBA" id="ARBA00034078"/>
    </source>
</evidence>
<dbReference type="InterPro" id="IPR001041">
    <property type="entry name" value="2Fe-2S_ferredoxin-type"/>
</dbReference>
<dbReference type="Gene3D" id="1.10.150.120">
    <property type="entry name" value="[2Fe-2S]-binding domain"/>
    <property type="match status" value="1"/>
</dbReference>
<dbReference type="OrthoDB" id="8300278at2759"/>
<accession>A0A210R1Q0</accession>
<evidence type="ECO:0000256" key="8">
    <source>
        <dbReference type="ARBA" id="ARBA00023002"/>
    </source>
</evidence>
<name>A0A210R1Q0_MIZYE</name>
<dbReference type="Pfam" id="PF02738">
    <property type="entry name" value="MoCoBD_1"/>
    <property type="match status" value="1"/>
</dbReference>
<feature type="binding site" evidence="14">
    <location>
        <position position="249"/>
    </location>
    <ligand>
        <name>[2Fe-2S] cluster</name>
        <dbReference type="ChEBI" id="CHEBI:190135"/>
        <label>2</label>
    </ligand>
</feature>
<feature type="binding site" evidence="14">
    <location>
        <position position="214"/>
    </location>
    <ligand>
        <name>[2Fe-2S] cluster</name>
        <dbReference type="ChEBI" id="CHEBI:190135"/>
        <label>2</label>
    </ligand>
</feature>
<feature type="binding site" evidence="14">
    <location>
        <position position="211"/>
    </location>
    <ligand>
        <name>[2Fe-2S] cluster</name>
        <dbReference type="ChEBI" id="CHEBI:190135"/>
        <label>2</label>
    </ligand>
</feature>
<dbReference type="InterPro" id="IPR016208">
    <property type="entry name" value="Ald_Oxase/xanthine_DH-like"/>
</dbReference>
<dbReference type="InterPro" id="IPR002888">
    <property type="entry name" value="2Fe-2S-bd"/>
</dbReference>
<evidence type="ECO:0000259" key="15">
    <source>
        <dbReference type="PROSITE" id="PS51387"/>
    </source>
</evidence>
<dbReference type="InterPro" id="IPR012675">
    <property type="entry name" value="Beta-grasp_dom_sf"/>
</dbReference>
<dbReference type="InterPro" id="IPR046867">
    <property type="entry name" value="AldOxase/xan_DH_MoCoBD2"/>
</dbReference>
<evidence type="ECO:0000256" key="11">
    <source>
        <dbReference type="ARBA" id="ARBA00023027"/>
    </source>
</evidence>
<feature type="active site" description="Proton acceptor" evidence="13">
    <location>
        <position position="1328"/>
    </location>
</feature>
<dbReference type="SMART" id="SM01092">
    <property type="entry name" value="CO_deh_flav_C"/>
    <property type="match status" value="1"/>
</dbReference>
<keyword evidence="17" id="KW-1185">Reference proteome</keyword>
<comment type="similarity">
    <text evidence="2">Belongs to the xanthine dehydrogenase family.</text>
</comment>
<dbReference type="SUPFAM" id="SSF56176">
    <property type="entry name" value="FAD-binding/transporter-associated domain-like"/>
    <property type="match status" value="1"/>
</dbReference>
<organism evidence="16 17">
    <name type="scientific">Mizuhopecten yessoensis</name>
    <name type="common">Japanese scallop</name>
    <name type="synonym">Patinopecten yessoensis</name>
    <dbReference type="NCBI Taxonomy" id="6573"/>
    <lineage>
        <taxon>Eukaryota</taxon>
        <taxon>Metazoa</taxon>
        <taxon>Spiralia</taxon>
        <taxon>Lophotrochozoa</taxon>
        <taxon>Mollusca</taxon>
        <taxon>Bivalvia</taxon>
        <taxon>Autobranchia</taxon>
        <taxon>Pteriomorphia</taxon>
        <taxon>Pectinida</taxon>
        <taxon>Pectinoidea</taxon>
        <taxon>Pectinidae</taxon>
        <taxon>Mizuhopecten</taxon>
    </lineage>
</organism>
<dbReference type="Gene3D" id="3.30.43.10">
    <property type="entry name" value="Uridine Diphospho-n-acetylenolpyruvylglucosamine Reductase, domain 2"/>
    <property type="match status" value="1"/>
</dbReference>
<evidence type="ECO:0000256" key="5">
    <source>
        <dbReference type="ARBA" id="ARBA00022714"/>
    </source>
</evidence>
<keyword evidence="7" id="KW-0274">FAD</keyword>